<dbReference type="Pfam" id="PF07238">
    <property type="entry name" value="PilZ"/>
    <property type="match status" value="1"/>
</dbReference>
<evidence type="ECO:0000313" key="3">
    <source>
        <dbReference type="Proteomes" id="UP000788153"/>
    </source>
</evidence>
<evidence type="ECO:0000259" key="1">
    <source>
        <dbReference type="Pfam" id="PF07238"/>
    </source>
</evidence>
<dbReference type="InterPro" id="IPR009875">
    <property type="entry name" value="PilZ_domain"/>
</dbReference>
<dbReference type="Proteomes" id="UP000788153">
    <property type="component" value="Unassembled WGS sequence"/>
</dbReference>
<keyword evidence="3" id="KW-1185">Reference proteome</keyword>
<feature type="domain" description="PilZ" evidence="1">
    <location>
        <begin position="9"/>
        <end position="90"/>
    </location>
</feature>
<dbReference type="SUPFAM" id="SSF141371">
    <property type="entry name" value="PilZ domain-like"/>
    <property type="match status" value="1"/>
</dbReference>
<proteinExistence type="predicted"/>
<dbReference type="RefSeq" id="WP_140046731.1">
    <property type="nucleotide sequence ID" value="NZ_BAAAEV010000001.1"/>
</dbReference>
<name>A0ABX0U3P7_9SPHN</name>
<organism evidence="2 3">
    <name type="scientific">Sphingomonas japonica</name>
    <dbReference type="NCBI Taxonomy" id="511662"/>
    <lineage>
        <taxon>Bacteria</taxon>
        <taxon>Pseudomonadati</taxon>
        <taxon>Pseudomonadota</taxon>
        <taxon>Alphaproteobacteria</taxon>
        <taxon>Sphingomonadales</taxon>
        <taxon>Sphingomonadaceae</taxon>
        <taxon>Sphingomonas</taxon>
    </lineage>
</organism>
<gene>
    <name evidence="2" type="ORF">FHT01_001906</name>
</gene>
<reference evidence="2 3" key="1">
    <citation type="submission" date="2020-03" db="EMBL/GenBank/DDBJ databases">
        <title>Genomic Encyclopedia of Type Strains, Phase IV (KMG-IV): sequencing the most valuable type-strain genomes for metagenomic binning, comparative biology and taxonomic classification.</title>
        <authorList>
            <person name="Goeker M."/>
        </authorList>
    </citation>
    <scope>NUCLEOTIDE SEQUENCE [LARGE SCALE GENOMIC DNA]</scope>
    <source>
        <strain evidence="2 3">DSM 22753</strain>
    </source>
</reference>
<evidence type="ECO:0000313" key="2">
    <source>
        <dbReference type="EMBL" id="NIJ24364.1"/>
    </source>
</evidence>
<protein>
    <recommendedName>
        <fullName evidence="1">PilZ domain-containing protein</fullName>
    </recommendedName>
</protein>
<accession>A0ABX0U3P7</accession>
<comment type="caution">
    <text evidence="2">The sequence shown here is derived from an EMBL/GenBank/DDBJ whole genome shotgun (WGS) entry which is preliminary data.</text>
</comment>
<dbReference type="EMBL" id="JAASQP010000001">
    <property type="protein sequence ID" value="NIJ24364.1"/>
    <property type="molecule type" value="Genomic_DNA"/>
</dbReference>
<sequence>MAEVEPKARERRESVFLKALVTRFGDPGATTHRVRNLSPNGACIDQAAMLRQRQTVLIDVGVLEEVGATIMWVTGDMAGLKFAHPIAIDAAKTRSKPAHVETGWNADPWSIRQR</sequence>